<feature type="non-terminal residue" evidence="1">
    <location>
        <position position="1"/>
    </location>
</feature>
<reference evidence="2" key="2">
    <citation type="submission" date="2020-05" db="UniProtKB">
        <authorList>
            <consortium name="EnsemblMetazoa"/>
        </authorList>
    </citation>
    <scope>IDENTIFICATION</scope>
    <source>
        <strain evidence="2">wikel</strain>
    </source>
</reference>
<organism>
    <name type="scientific">Ixodes scapularis</name>
    <name type="common">Black-legged tick</name>
    <name type="synonym">Deer tick</name>
    <dbReference type="NCBI Taxonomy" id="6945"/>
    <lineage>
        <taxon>Eukaryota</taxon>
        <taxon>Metazoa</taxon>
        <taxon>Ecdysozoa</taxon>
        <taxon>Arthropoda</taxon>
        <taxon>Chelicerata</taxon>
        <taxon>Arachnida</taxon>
        <taxon>Acari</taxon>
        <taxon>Parasitiformes</taxon>
        <taxon>Ixodida</taxon>
        <taxon>Ixodoidea</taxon>
        <taxon>Ixodidae</taxon>
        <taxon>Ixodinae</taxon>
        <taxon>Ixodes</taxon>
    </lineage>
</organism>
<gene>
    <name evidence="1" type="ORF">IscW_ISCW010791</name>
</gene>
<sequence>ADLRLRIYSLYQFLYYHLRSVRVRLISLTIPRSCSAAEHPKRTRATVTPAVQPWRRKADHPSSLAWFRSAIAVPRLRRMASTPMYRSSLNGSQRTFSSYS</sequence>
<name>B7Q8G1_IXOSC</name>
<feature type="non-terminal residue" evidence="1">
    <location>
        <position position="100"/>
    </location>
</feature>
<dbReference type="Proteomes" id="UP000001555">
    <property type="component" value="Unassembled WGS sequence"/>
</dbReference>
<evidence type="ECO:0000313" key="2">
    <source>
        <dbReference type="EnsemblMetazoa" id="ISCW010791-PA"/>
    </source>
</evidence>
<dbReference type="EMBL" id="DS883760">
    <property type="protein sequence ID" value="EEC15133.1"/>
    <property type="molecule type" value="Genomic_DNA"/>
</dbReference>
<dbReference type="VEuPathDB" id="VectorBase:ISCW010791"/>
<dbReference type="PaxDb" id="6945-B7Q8G1"/>
<evidence type="ECO:0000313" key="1">
    <source>
        <dbReference type="EMBL" id="EEC15133.1"/>
    </source>
</evidence>
<dbReference type="EnsemblMetazoa" id="ISCW010791-RA">
    <property type="protein sequence ID" value="ISCW010791-PA"/>
    <property type="gene ID" value="ISCW010791"/>
</dbReference>
<protein>
    <submittedName>
        <fullName evidence="1 2">Uncharacterized protein</fullName>
    </submittedName>
</protein>
<dbReference type="AlphaFoldDB" id="B7Q8G1"/>
<proteinExistence type="predicted"/>
<dbReference type="InParanoid" id="B7Q8G1"/>
<dbReference type="EMBL" id="ABJB010839840">
    <property type="status" value="NOT_ANNOTATED_CDS"/>
    <property type="molecule type" value="Genomic_DNA"/>
</dbReference>
<keyword evidence="3" id="KW-1185">Reference proteome</keyword>
<dbReference type="HOGENOM" id="CLU_2313117_0_0_1"/>
<reference evidence="1 3" key="1">
    <citation type="submission" date="2008-03" db="EMBL/GenBank/DDBJ databases">
        <title>Annotation of Ixodes scapularis.</title>
        <authorList>
            <consortium name="Ixodes scapularis Genome Project Consortium"/>
            <person name="Caler E."/>
            <person name="Hannick L.I."/>
            <person name="Bidwell S."/>
            <person name="Joardar V."/>
            <person name="Thiagarajan M."/>
            <person name="Amedeo P."/>
            <person name="Galinsky K.J."/>
            <person name="Schobel S."/>
            <person name="Inman J."/>
            <person name="Hostetler J."/>
            <person name="Miller J."/>
            <person name="Hammond M."/>
            <person name="Megy K."/>
            <person name="Lawson D."/>
            <person name="Kodira C."/>
            <person name="Sutton G."/>
            <person name="Meyer J."/>
            <person name="Hill C.A."/>
            <person name="Birren B."/>
            <person name="Nene V."/>
            <person name="Collins F."/>
            <person name="Alarcon-Chaidez F."/>
            <person name="Wikel S."/>
            <person name="Strausberg R."/>
        </authorList>
    </citation>
    <scope>NUCLEOTIDE SEQUENCE [LARGE SCALE GENOMIC DNA]</scope>
    <source>
        <strain evidence="3">Wikel</strain>
        <strain evidence="1">Wikel colony</strain>
    </source>
</reference>
<evidence type="ECO:0000313" key="3">
    <source>
        <dbReference type="Proteomes" id="UP000001555"/>
    </source>
</evidence>
<accession>B7Q8G1</accession>
<dbReference type="VEuPathDB" id="VectorBase:ISCI010791"/>